<proteinExistence type="predicted"/>
<name>A0ABV0YJQ3_9TELE</name>
<reference evidence="1 2" key="1">
    <citation type="submission" date="2021-06" db="EMBL/GenBank/DDBJ databases">
        <authorList>
            <person name="Palmer J.M."/>
        </authorList>
    </citation>
    <scope>NUCLEOTIDE SEQUENCE [LARGE SCALE GENOMIC DNA]</scope>
    <source>
        <strain evidence="1 2">AS_MEX2019</strain>
        <tissue evidence="1">Muscle</tissue>
    </source>
</reference>
<organism evidence="1 2">
    <name type="scientific">Ameca splendens</name>
    <dbReference type="NCBI Taxonomy" id="208324"/>
    <lineage>
        <taxon>Eukaryota</taxon>
        <taxon>Metazoa</taxon>
        <taxon>Chordata</taxon>
        <taxon>Craniata</taxon>
        <taxon>Vertebrata</taxon>
        <taxon>Euteleostomi</taxon>
        <taxon>Actinopterygii</taxon>
        <taxon>Neopterygii</taxon>
        <taxon>Teleostei</taxon>
        <taxon>Neoteleostei</taxon>
        <taxon>Acanthomorphata</taxon>
        <taxon>Ovalentaria</taxon>
        <taxon>Atherinomorphae</taxon>
        <taxon>Cyprinodontiformes</taxon>
        <taxon>Goodeidae</taxon>
        <taxon>Ameca</taxon>
    </lineage>
</organism>
<gene>
    <name evidence="1" type="ORF">AMECASPLE_000229</name>
</gene>
<evidence type="ECO:0000313" key="1">
    <source>
        <dbReference type="EMBL" id="MEQ2294084.1"/>
    </source>
</evidence>
<sequence length="115" mass="13121">MRKKGKKSHMKYLLYQCRKETYFSGMISLYSAPALAFSCVLKQSQYFTGFGDSIRLCDRHIFFPSLVSILLCTVGKRDGDEGSEASERAPDKVKGGVVRLKIRLAMKSKMRWRKG</sequence>
<accession>A0ABV0YJQ3</accession>
<dbReference type="EMBL" id="JAHRIP010037627">
    <property type="protein sequence ID" value="MEQ2294084.1"/>
    <property type="molecule type" value="Genomic_DNA"/>
</dbReference>
<protein>
    <submittedName>
        <fullName evidence="1">Uncharacterized protein</fullName>
    </submittedName>
</protein>
<comment type="caution">
    <text evidence="1">The sequence shown here is derived from an EMBL/GenBank/DDBJ whole genome shotgun (WGS) entry which is preliminary data.</text>
</comment>
<dbReference type="Proteomes" id="UP001469553">
    <property type="component" value="Unassembled WGS sequence"/>
</dbReference>
<evidence type="ECO:0000313" key="2">
    <source>
        <dbReference type="Proteomes" id="UP001469553"/>
    </source>
</evidence>
<keyword evidence="2" id="KW-1185">Reference proteome</keyword>